<keyword evidence="3" id="KW-1185">Reference proteome</keyword>
<comment type="caution">
    <text evidence="2">The sequence shown here is derived from an EMBL/GenBank/DDBJ whole genome shotgun (WGS) entry which is preliminary data.</text>
</comment>
<feature type="non-terminal residue" evidence="2">
    <location>
        <position position="1"/>
    </location>
</feature>
<feature type="non-terminal residue" evidence="2">
    <location>
        <position position="65"/>
    </location>
</feature>
<accession>A0AA38CS64</accession>
<sequence length="65" mass="7303">EDCFDGKDPEEITPFSPPLSTFQTHDLAAMKESIQGKQPALHKNHLEPRSEDHNLPCSSQEEEGK</sequence>
<proteinExistence type="predicted"/>
<reference evidence="2 3" key="1">
    <citation type="journal article" date="2021" name="Nat. Plants">
        <title>The Taxus genome provides insights into paclitaxel biosynthesis.</title>
        <authorList>
            <person name="Xiong X."/>
            <person name="Gou J."/>
            <person name="Liao Q."/>
            <person name="Li Y."/>
            <person name="Zhou Q."/>
            <person name="Bi G."/>
            <person name="Li C."/>
            <person name="Du R."/>
            <person name="Wang X."/>
            <person name="Sun T."/>
            <person name="Guo L."/>
            <person name="Liang H."/>
            <person name="Lu P."/>
            <person name="Wu Y."/>
            <person name="Zhang Z."/>
            <person name="Ro D.K."/>
            <person name="Shang Y."/>
            <person name="Huang S."/>
            <person name="Yan J."/>
        </authorList>
    </citation>
    <scope>NUCLEOTIDE SEQUENCE [LARGE SCALE GENOMIC DNA]</scope>
    <source>
        <strain evidence="2">Ta-2019</strain>
    </source>
</reference>
<name>A0AA38CS64_TAXCH</name>
<evidence type="ECO:0000313" key="2">
    <source>
        <dbReference type="EMBL" id="KAH9304817.1"/>
    </source>
</evidence>
<protein>
    <submittedName>
        <fullName evidence="2">Uncharacterized protein</fullName>
    </submittedName>
</protein>
<evidence type="ECO:0000313" key="3">
    <source>
        <dbReference type="Proteomes" id="UP000824469"/>
    </source>
</evidence>
<dbReference type="EMBL" id="JAHRHJ020000008">
    <property type="protein sequence ID" value="KAH9304817.1"/>
    <property type="molecule type" value="Genomic_DNA"/>
</dbReference>
<feature type="compositionally biased region" description="Basic and acidic residues" evidence="1">
    <location>
        <begin position="1"/>
        <end position="10"/>
    </location>
</feature>
<feature type="region of interest" description="Disordered" evidence="1">
    <location>
        <begin position="36"/>
        <end position="65"/>
    </location>
</feature>
<dbReference type="AlphaFoldDB" id="A0AA38CS64"/>
<organism evidence="2 3">
    <name type="scientific">Taxus chinensis</name>
    <name type="common">Chinese yew</name>
    <name type="synonym">Taxus wallichiana var. chinensis</name>
    <dbReference type="NCBI Taxonomy" id="29808"/>
    <lineage>
        <taxon>Eukaryota</taxon>
        <taxon>Viridiplantae</taxon>
        <taxon>Streptophyta</taxon>
        <taxon>Embryophyta</taxon>
        <taxon>Tracheophyta</taxon>
        <taxon>Spermatophyta</taxon>
        <taxon>Pinopsida</taxon>
        <taxon>Pinidae</taxon>
        <taxon>Conifers II</taxon>
        <taxon>Cupressales</taxon>
        <taxon>Taxaceae</taxon>
        <taxon>Taxus</taxon>
    </lineage>
</organism>
<feature type="compositionally biased region" description="Basic and acidic residues" evidence="1">
    <location>
        <begin position="44"/>
        <end position="54"/>
    </location>
</feature>
<dbReference type="Proteomes" id="UP000824469">
    <property type="component" value="Unassembled WGS sequence"/>
</dbReference>
<gene>
    <name evidence="2" type="ORF">KI387_009221</name>
</gene>
<feature type="region of interest" description="Disordered" evidence="1">
    <location>
        <begin position="1"/>
        <end position="21"/>
    </location>
</feature>
<evidence type="ECO:0000256" key="1">
    <source>
        <dbReference type="SAM" id="MobiDB-lite"/>
    </source>
</evidence>